<sequence length="199" mass="20864">MIKINKQNGHARMTIRSKTYFAALSCAAAFTLAGCGKPAHIELLGVHPGMTRDAVKTASPSGSSLYCRGDGDTAFDQVSGLPPSTTLTFCTWTSLDAAGARVRSQVTIGNSTSAEQQFAFDNSDGTLKSFSVEIAGNAFDPIVTSLTEKLGSPKSTSGLPGIIGGIHWEAKDGTLTATTDEQRPYMTLLMLQASIAKPS</sequence>
<evidence type="ECO:0008006" key="3">
    <source>
        <dbReference type="Google" id="ProtNLM"/>
    </source>
</evidence>
<accession>A0A158GJN2</accession>
<dbReference type="PROSITE" id="PS51257">
    <property type="entry name" value="PROKAR_LIPOPROTEIN"/>
    <property type="match status" value="1"/>
</dbReference>
<protein>
    <recommendedName>
        <fullName evidence="3">Lipoprotein</fullName>
    </recommendedName>
</protein>
<dbReference type="EMBL" id="FCOK02000015">
    <property type="protein sequence ID" value="SAL32296.1"/>
    <property type="molecule type" value="Genomic_DNA"/>
</dbReference>
<gene>
    <name evidence="1" type="ORF">AWB69_02799</name>
</gene>
<name>A0A158GJN2_9BURK</name>
<evidence type="ECO:0000313" key="1">
    <source>
        <dbReference type="EMBL" id="SAL32296.1"/>
    </source>
</evidence>
<organism evidence="1 2">
    <name type="scientific">Caballeronia udeis</name>
    <dbReference type="NCBI Taxonomy" id="1232866"/>
    <lineage>
        <taxon>Bacteria</taxon>
        <taxon>Pseudomonadati</taxon>
        <taxon>Pseudomonadota</taxon>
        <taxon>Betaproteobacteria</taxon>
        <taxon>Burkholderiales</taxon>
        <taxon>Burkholderiaceae</taxon>
        <taxon>Caballeronia</taxon>
    </lineage>
</organism>
<proteinExistence type="predicted"/>
<evidence type="ECO:0000313" key="2">
    <source>
        <dbReference type="Proteomes" id="UP000054683"/>
    </source>
</evidence>
<dbReference type="OrthoDB" id="9133941at2"/>
<dbReference type="AlphaFoldDB" id="A0A158GJN2"/>
<dbReference type="Proteomes" id="UP000054683">
    <property type="component" value="Unassembled WGS sequence"/>
</dbReference>
<dbReference type="RefSeq" id="WP_062085434.1">
    <property type="nucleotide sequence ID" value="NZ_FCOK02000015.1"/>
</dbReference>
<reference evidence="1 2" key="1">
    <citation type="submission" date="2016-01" db="EMBL/GenBank/DDBJ databases">
        <authorList>
            <person name="Oliw E.H."/>
        </authorList>
    </citation>
    <scope>NUCLEOTIDE SEQUENCE [LARGE SCALE GENOMIC DNA]</scope>
    <source>
        <strain evidence="1">LMG 27134</strain>
    </source>
</reference>